<name>A0A2S6N996_9HYPH</name>
<dbReference type="Proteomes" id="UP000239089">
    <property type="component" value="Unassembled WGS sequence"/>
</dbReference>
<keyword evidence="2" id="KW-1185">Reference proteome</keyword>
<evidence type="ECO:0000313" key="1">
    <source>
        <dbReference type="EMBL" id="PPQ31179.1"/>
    </source>
</evidence>
<dbReference type="EMBL" id="NHSJ01000063">
    <property type="protein sequence ID" value="PPQ31179.1"/>
    <property type="molecule type" value="Genomic_DNA"/>
</dbReference>
<accession>A0A2S6N996</accession>
<comment type="caution">
    <text evidence="1">The sequence shown here is derived from an EMBL/GenBank/DDBJ whole genome shotgun (WGS) entry which is preliminary data.</text>
</comment>
<sequence length="244" mass="26669">MSNFLAKRMPFRVKKMRNRAARRRTPGMLDFCVMTGDVGLVDEVLKRLDRSSPDKLLRSIAAEIARAHEAVALCNDRLAAIEAGAVAPPPEAPRFVALDAERDFSAMQGFHQLELSGDGLPMRWTGPGAEFQFEFTVARETAAPFALRFLKFYAPSKPLALRAEVDGVEIAVALEPQRVGGFVARGELPPRAERGPTVLRFACPKTRSPRDDGFDDDRVLGLLFLRLEVGVAESAAGEMSGASN</sequence>
<organism evidence="1 2">
    <name type="scientific">Rhodoblastus sphagnicola</name>
    <dbReference type="NCBI Taxonomy" id="333368"/>
    <lineage>
        <taxon>Bacteria</taxon>
        <taxon>Pseudomonadati</taxon>
        <taxon>Pseudomonadota</taxon>
        <taxon>Alphaproteobacteria</taxon>
        <taxon>Hyphomicrobiales</taxon>
        <taxon>Rhodoblastaceae</taxon>
        <taxon>Rhodoblastus</taxon>
    </lineage>
</organism>
<proteinExistence type="predicted"/>
<evidence type="ECO:0000313" key="2">
    <source>
        <dbReference type="Proteomes" id="UP000239089"/>
    </source>
</evidence>
<protein>
    <submittedName>
        <fullName evidence="1">Uncharacterized protein</fullName>
    </submittedName>
</protein>
<dbReference type="AlphaFoldDB" id="A0A2S6N996"/>
<gene>
    <name evidence="1" type="ORF">CCR94_09880</name>
</gene>
<reference evidence="1 2" key="1">
    <citation type="journal article" date="2018" name="Arch. Microbiol.">
        <title>New insights into the metabolic potential of the phototrophic purple bacterium Rhodopila globiformis DSM 161(T) from its draft genome sequence and evidence for a vanadium-dependent nitrogenase.</title>
        <authorList>
            <person name="Imhoff J.F."/>
            <person name="Rahn T."/>
            <person name="Kunzel S."/>
            <person name="Neulinger S.C."/>
        </authorList>
    </citation>
    <scope>NUCLEOTIDE SEQUENCE [LARGE SCALE GENOMIC DNA]</scope>
    <source>
        <strain evidence="1 2">DSM 16996</strain>
    </source>
</reference>